<sequence length="342" mass="36481">MSRRLSAAVNFGIFAVVMMLLTVVLVAVFADYRGGAASRYTALFSDVSDLKAGDSVRVAGVRVGTVGAVDLQRDKTVLVGFDTDAAIRLTAGTHAAVRYLNLVGDRYLELTDEPGSTRLLKPGEQIPIGRTKPALNLDVLLNGLKPVVRGLDPKDVNALTTALIEAVQGQGDTLSSLLARTSSFAGKLADNSQVVESLIDNLNKVTADVSRDGQQFGDTIDRLQHLVSGLAADRDRIGAAIDSLSAGTASVASLLGQVRPPLTGTIDQLNRLAPALDAEKELIDGALQRAPENYRKLSRIGSYGSFFNYYLCGVTWRVSDMQGRTAVFPWIKQDTGRCAETG</sequence>
<proteinExistence type="predicted"/>
<dbReference type="InterPro" id="IPR052336">
    <property type="entry name" value="MlaD_Phospholipid_Transporter"/>
</dbReference>
<evidence type="ECO:0000256" key="1">
    <source>
        <dbReference type="SAM" id="Phobius"/>
    </source>
</evidence>
<feature type="domain" description="Mce/MlaD" evidence="2">
    <location>
        <begin position="38"/>
        <end position="111"/>
    </location>
</feature>
<protein>
    <submittedName>
        <fullName evidence="4">Phospholipid/cholesterol/gamma-HCH transport system substrate-binding protein</fullName>
    </submittedName>
</protein>
<feature type="transmembrane region" description="Helical" evidence="1">
    <location>
        <begin position="7"/>
        <end position="30"/>
    </location>
</feature>
<dbReference type="Proteomes" id="UP000547444">
    <property type="component" value="Unassembled WGS sequence"/>
</dbReference>
<dbReference type="PANTHER" id="PTHR33371">
    <property type="entry name" value="INTERMEMBRANE PHOSPHOLIPID TRANSPORT SYSTEM BINDING PROTEIN MLAD-RELATED"/>
    <property type="match status" value="1"/>
</dbReference>
<evidence type="ECO:0000259" key="3">
    <source>
        <dbReference type="Pfam" id="PF11887"/>
    </source>
</evidence>
<dbReference type="GO" id="GO:0005576">
    <property type="term" value="C:extracellular region"/>
    <property type="evidence" value="ECO:0007669"/>
    <property type="project" value="TreeGrafter"/>
</dbReference>
<keyword evidence="5" id="KW-1185">Reference proteome</keyword>
<reference evidence="4 5" key="1">
    <citation type="submission" date="2020-03" db="EMBL/GenBank/DDBJ databases">
        <title>Sequencing the genomes of 1000 actinobacteria strains.</title>
        <authorList>
            <person name="Klenk H.-P."/>
        </authorList>
    </citation>
    <scope>NUCLEOTIDE SEQUENCE [LARGE SCALE GENOMIC DNA]</scope>
    <source>
        <strain evidence="4 5">DSM 44556</strain>
    </source>
</reference>
<dbReference type="PANTHER" id="PTHR33371:SF17">
    <property type="entry name" value="MCE-FAMILY PROTEIN MCE1B"/>
    <property type="match status" value="1"/>
</dbReference>
<dbReference type="AlphaFoldDB" id="A0A7X5U2R1"/>
<dbReference type="NCBIfam" id="TIGR00996">
    <property type="entry name" value="Mtu_fam_mce"/>
    <property type="match status" value="1"/>
</dbReference>
<feature type="domain" description="Mammalian cell entry C-terminal" evidence="3">
    <location>
        <begin position="117"/>
        <end position="314"/>
    </location>
</feature>
<dbReference type="Pfam" id="PF02470">
    <property type="entry name" value="MlaD"/>
    <property type="match status" value="1"/>
</dbReference>
<evidence type="ECO:0000259" key="2">
    <source>
        <dbReference type="Pfam" id="PF02470"/>
    </source>
</evidence>
<dbReference type="Pfam" id="PF11887">
    <property type="entry name" value="Mce4_CUP1"/>
    <property type="match status" value="1"/>
</dbReference>
<keyword evidence="1" id="KW-1133">Transmembrane helix</keyword>
<dbReference type="InterPro" id="IPR024516">
    <property type="entry name" value="Mce_C"/>
</dbReference>
<keyword evidence="1" id="KW-0472">Membrane</keyword>
<dbReference type="RefSeq" id="WP_167162154.1">
    <property type="nucleotide sequence ID" value="NZ_JAANOW010000002.1"/>
</dbReference>
<keyword evidence="1" id="KW-0812">Transmembrane</keyword>
<gene>
    <name evidence="4" type="ORF">FHU31_004280</name>
</gene>
<dbReference type="EMBL" id="JAANOW010000002">
    <property type="protein sequence ID" value="NIH97290.1"/>
    <property type="molecule type" value="Genomic_DNA"/>
</dbReference>
<evidence type="ECO:0000313" key="4">
    <source>
        <dbReference type="EMBL" id="NIH97290.1"/>
    </source>
</evidence>
<evidence type="ECO:0000313" key="5">
    <source>
        <dbReference type="Proteomes" id="UP000547444"/>
    </source>
</evidence>
<dbReference type="GO" id="GO:0051701">
    <property type="term" value="P:biological process involved in interaction with host"/>
    <property type="evidence" value="ECO:0007669"/>
    <property type="project" value="TreeGrafter"/>
</dbReference>
<comment type="caution">
    <text evidence="4">The sequence shown here is derived from an EMBL/GenBank/DDBJ whole genome shotgun (WGS) entry which is preliminary data.</text>
</comment>
<name>A0A7X5U2R1_9MYCO</name>
<organism evidence="4 5">
    <name type="scientific">Mycolicibacterium fluoranthenivorans</name>
    <dbReference type="NCBI Taxonomy" id="258505"/>
    <lineage>
        <taxon>Bacteria</taxon>
        <taxon>Bacillati</taxon>
        <taxon>Actinomycetota</taxon>
        <taxon>Actinomycetes</taxon>
        <taxon>Mycobacteriales</taxon>
        <taxon>Mycobacteriaceae</taxon>
        <taxon>Mycolicibacterium</taxon>
    </lineage>
</organism>
<accession>A0A7X5U2R1</accession>
<dbReference type="InterPro" id="IPR005693">
    <property type="entry name" value="Mce"/>
</dbReference>
<dbReference type="InterPro" id="IPR003399">
    <property type="entry name" value="Mce/MlaD"/>
</dbReference>